<dbReference type="Proteomes" id="UP001501822">
    <property type="component" value="Unassembled WGS sequence"/>
</dbReference>
<gene>
    <name evidence="3" type="ORF">GCM10010151_45100</name>
</gene>
<feature type="region of interest" description="Disordered" evidence="1">
    <location>
        <begin position="1"/>
        <end position="20"/>
    </location>
</feature>
<dbReference type="EMBL" id="BAAABM010000041">
    <property type="protein sequence ID" value="GAA0350381.1"/>
    <property type="molecule type" value="Genomic_DNA"/>
</dbReference>
<reference evidence="3 4" key="1">
    <citation type="journal article" date="2019" name="Int. J. Syst. Evol. Microbiol.">
        <title>The Global Catalogue of Microorganisms (GCM) 10K type strain sequencing project: providing services to taxonomists for standard genome sequencing and annotation.</title>
        <authorList>
            <consortium name="The Broad Institute Genomics Platform"/>
            <consortium name="The Broad Institute Genome Sequencing Center for Infectious Disease"/>
            <person name="Wu L."/>
            <person name="Ma J."/>
        </authorList>
    </citation>
    <scope>NUCLEOTIDE SEQUENCE [LARGE SCALE GENOMIC DNA]</scope>
    <source>
        <strain evidence="3 4">JCM 3146</strain>
    </source>
</reference>
<dbReference type="InterPro" id="IPR025329">
    <property type="entry name" value="DUF4235"/>
</dbReference>
<proteinExistence type="predicted"/>
<organism evidence="3 4">
    <name type="scientific">Actinoallomurus spadix</name>
    <dbReference type="NCBI Taxonomy" id="79912"/>
    <lineage>
        <taxon>Bacteria</taxon>
        <taxon>Bacillati</taxon>
        <taxon>Actinomycetota</taxon>
        <taxon>Actinomycetes</taxon>
        <taxon>Streptosporangiales</taxon>
        <taxon>Thermomonosporaceae</taxon>
        <taxon>Actinoallomurus</taxon>
    </lineage>
</organism>
<keyword evidence="4" id="KW-1185">Reference proteome</keyword>
<keyword evidence="2" id="KW-0812">Transmembrane</keyword>
<keyword evidence="2" id="KW-1133">Transmembrane helix</keyword>
<evidence type="ECO:0000256" key="1">
    <source>
        <dbReference type="SAM" id="MobiDB-lite"/>
    </source>
</evidence>
<comment type="caution">
    <text evidence="3">The sequence shown here is derived from an EMBL/GenBank/DDBJ whole genome shotgun (WGS) entry which is preliminary data.</text>
</comment>
<evidence type="ECO:0000313" key="4">
    <source>
        <dbReference type="Proteomes" id="UP001501822"/>
    </source>
</evidence>
<accession>A0ABN0WYE2</accession>
<feature type="transmembrane region" description="Helical" evidence="2">
    <location>
        <begin position="20"/>
        <end position="40"/>
    </location>
</feature>
<evidence type="ECO:0000313" key="3">
    <source>
        <dbReference type="EMBL" id="GAA0350381.1"/>
    </source>
</evidence>
<evidence type="ECO:0000256" key="2">
    <source>
        <dbReference type="SAM" id="Phobius"/>
    </source>
</evidence>
<dbReference type="Pfam" id="PF14019">
    <property type="entry name" value="DUF4235"/>
    <property type="match status" value="1"/>
</dbReference>
<keyword evidence="2" id="KW-0472">Membrane</keyword>
<sequence>MRTREHDGPAEPAMSKSNSISRPVSAVLGLTGGLIAGALFKQTWKLVSGQDDAPDAGDVERGWVEVLAAAALQGAIVGGVKAALNHGYLVRRTERSRRASEA</sequence>
<protein>
    <recommendedName>
        <fullName evidence="5">Integral membrane protein</fullName>
    </recommendedName>
</protein>
<evidence type="ECO:0008006" key="5">
    <source>
        <dbReference type="Google" id="ProtNLM"/>
    </source>
</evidence>
<name>A0ABN0WYE2_9ACTN</name>